<evidence type="ECO:0000313" key="1">
    <source>
        <dbReference type="Proteomes" id="UP000095282"/>
    </source>
</evidence>
<organism evidence="1 2">
    <name type="scientific">Caenorhabditis tropicalis</name>
    <dbReference type="NCBI Taxonomy" id="1561998"/>
    <lineage>
        <taxon>Eukaryota</taxon>
        <taxon>Metazoa</taxon>
        <taxon>Ecdysozoa</taxon>
        <taxon>Nematoda</taxon>
        <taxon>Chromadorea</taxon>
        <taxon>Rhabditida</taxon>
        <taxon>Rhabditina</taxon>
        <taxon>Rhabditomorpha</taxon>
        <taxon>Rhabditoidea</taxon>
        <taxon>Rhabditidae</taxon>
        <taxon>Peloderinae</taxon>
        <taxon>Caenorhabditis</taxon>
    </lineage>
</organism>
<name>A0A1I7ULF4_9PELO</name>
<dbReference type="AlphaFoldDB" id="A0A1I7ULF4"/>
<dbReference type="Proteomes" id="UP000095282">
    <property type="component" value="Unplaced"/>
</dbReference>
<accession>A0A1I7ULF4</accession>
<protein>
    <submittedName>
        <fullName evidence="2">Phage protein</fullName>
    </submittedName>
</protein>
<keyword evidence="1" id="KW-1185">Reference proteome</keyword>
<sequence>MNGDFGLYAFSFLGIQYKEAVSTQRNERRVRTSERLNRRRERNRSEYIVVDRENIDRAISFLNVSLKENESD</sequence>
<evidence type="ECO:0000313" key="2">
    <source>
        <dbReference type="WBParaSite" id="Csp11.Scaffold630.g17136.t1"/>
    </source>
</evidence>
<proteinExistence type="predicted"/>
<dbReference type="WBParaSite" id="Csp11.Scaffold630.g17136.t1">
    <property type="protein sequence ID" value="Csp11.Scaffold630.g17136.t1"/>
    <property type="gene ID" value="Csp11.Scaffold630.g17136"/>
</dbReference>
<reference evidence="2" key="1">
    <citation type="submission" date="2016-11" db="UniProtKB">
        <authorList>
            <consortium name="WormBaseParasite"/>
        </authorList>
    </citation>
    <scope>IDENTIFICATION</scope>
</reference>